<feature type="transmembrane region" description="Helical" evidence="1">
    <location>
        <begin position="96"/>
        <end position="116"/>
    </location>
</feature>
<feature type="transmembrane region" description="Helical" evidence="1">
    <location>
        <begin position="176"/>
        <end position="194"/>
    </location>
</feature>
<keyword evidence="1" id="KW-0472">Membrane</keyword>
<evidence type="ECO:0000313" key="3">
    <source>
        <dbReference type="Proteomes" id="UP000467193"/>
    </source>
</evidence>
<dbReference type="KEGG" id="msei:MSEDJ_08360"/>
<sequence length="218" mass="23564">MTDSRSPFDALLARAGGYSGLVYTSLPVTVFALALSFADLTAAIVASLGTAAVVLAWQLIRRESLRPSLFGFIAVAGSAAYALITGRAKDFYLPGIWSYLAAAIVFTGSVLIRWPLVGVGWAWITGRDGTWRRVRRVRVAFDLATLVLAVAGWSRFGVQYYLYETDQTGLLGVARIAMGWPVFLVTSTSIYFAIRTAVRALPRTSASKDDPLDEVTSA</sequence>
<dbReference type="Pfam" id="PF11361">
    <property type="entry name" value="DUF3159"/>
    <property type="match status" value="1"/>
</dbReference>
<evidence type="ECO:0000256" key="1">
    <source>
        <dbReference type="SAM" id="Phobius"/>
    </source>
</evidence>
<keyword evidence="1" id="KW-1133">Transmembrane helix</keyword>
<proteinExistence type="predicted"/>
<name>A0A7I7QKW5_9MYCO</name>
<keyword evidence="3" id="KW-1185">Reference proteome</keyword>
<organism evidence="2 3">
    <name type="scientific">Mycolicibacterium sediminis</name>
    <dbReference type="NCBI Taxonomy" id="1286180"/>
    <lineage>
        <taxon>Bacteria</taxon>
        <taxon>Bacillati</taxon>
        <taxon>Actinomycetota</taxon>
        <taxon>Actinomycetes</taxon>
        <taxon>Mycobacteriales</taxon>
        <taxon>Mycobacteriaceae</taxon>
        <taxon>Mycolicibacterium</taxon>
    </lineage>
</organism>
<feature type="transmembrane region" description="Helical" evidence="1">
    <location>
        <begin position="40"/>
        <end position="60"/>
    </location>
</feature>
<reference evidence="2 3" key="1">
    <citation type="journal article" date="2019" name="Emerg. Microbes Infect.">
        <title>Comprehensive subspecies identification of 175 nontuberculous mycobacteria species based on 7547 genomic profiles.</title>
        <authorList>
            <person name="Matsumoto Y."/>
            <person name="Kinjo T."/>
            <person name="Motooka D."/>
            <person name="Nabeya D."/>
            <person name="Jung N."/>
            <person name="Uechi K."/>
            <person name="Horii T."/>
            <person name="Iida T."/>
            <person name="Fujita J."/>
            <person name="Nakamura S."/>
        </authorList>
    </citation>
    <scope>NUCLEOTIDE SEQUENCE [LARGE SCALE GENOMIC DNA]</scope>
    <source>
        <strain evidence="2 3">JCM 17899</strain>
    </source>
</reference>
<dbReference type="Proteomes" id="UP000467193">
    <property type="component" value="Chromosome"/>
</dbReference>
<keyword evidence="1" id="KW-0812">Transmembrane</keyword>
<dbReference type="InterPro" id="IPR016566">
    <property type="entry name" value="UCP010219"/>
</dbReference>
<dbReference type="EMBL" id="AP022588">
    <property type="protein sequence ID" value="BBY26740.1"/>
    <property type="molecule type" value="Genomic_DNA"/>
</dbReference>
<evidence type="ECO:0000313" key="2">
    <source>
        <dbReference type="EMBL" id="BBY26740.1"/>
    </source>
</evidence>
<dbReference type="AlphaFoldDB" id="A0A7I7QKW5"/>
<dbReference type="RefSeq" id="WP_163795734.1">
    <property type="nucleotide sequence ID" value="NZ_AP022588.1"/>
</dbReference>
<accession>A0A7I7QKW5</accession>
<feature type="transmembrane region" description="Helical" evidence="1">
    <location>
        <begin position="137"/>
        <end position="156"/>
    </location>
</feature>
<feature type="transmembrane region" description="Helical" evidence="1">
    <location>
        <begin position="67"/>
        <end position="84"/>
    </location>
</feature>
<feature type="transmembrane region" description="Helical" evidence="1">
    <location>
        <begin position="12"/>
        <end position="34"/>
    </location>
</feature>
<gene>
    <name evidence="2" type="ORF">MSEDJ_08360</name>
</gene>
<protein>
    <submittedName>
        <fullName evidence="2">Membrane protein</fullName>
    </submittedName>
</protein>